<proteinExistence type="predicted"/>
<protein>
    <submittedName>
        <fullName evidence="1">Uncharacterized protein</fullName>
    </submittedName>
</protein>
<organism evidence="1 2">
    <name type="scientific">Diphasiastrum complanatum</name>
    <name type="common">Issler's clubmoss</name>
    <name type="synonym">Lycopodium complanatum</name>
    <dbReference type="NCBI Taxonomy" id="34168"/>
    <lineage>
        <taxon>Eukaryota</taxon>
        <taxon>Viridiplantae</taxon>
        <taxon>Streptophyta</taxon>
        <taxon>Embryophyta</taxon>
        <taxon>Tracheophyta</taxon>
        <taxon>Lycopodiopsida</taxon>
        <taxon>Lycopodiales</taxon>
        <taxon>Lycopodiaceae</taxon>
        <taxon>Lycopodioideae</taxon>
        <taxon>Diphasiastrum</taxon>
    </lineage>
</organism>
<name>A0ACC2DCE8_DIPCM</name>
<gene>
    <name evidence="1" type="ORF">O6H91_06G034400</name>
</gene>
<dbReference type="Proteomes" id="UP001162992">
    <property type="component" value="Chromosome 6"/>
</dbReference>
<evidence type="ECO:0000313" key="1">
    <source>
        <dbReference type="EMBL" id="KAJ7551913.1"/>
    </source>
</evidence>
<sequence length="319" mass="35914">MMSDQDFKYVELPDGRKIAYRELGMEAEKAKRSLLVLHGLGSSRLAAIPGVSEDLLKEFQVRLIAIDRPGYGRSDHQLNQTPQSIAMDLGSIADKLDLGEKIWLLGFSGGGSCCWAAARYIPHRIAGIAMWAPMGNYFWKGISEQERKAMLATLSVPRTFMSLPRIIPLPILRLYVRFVIVPRAGHKWVKRCQTKLSPPDREHLQQSAASDLMLRDNLESLTFNKGSGMANDLKLCSSYWGFEVEEVAAVFKGPIHIWQGDDDSLIPLSMQQWIQRRIPNIVNLHVLPGEGHLSWFCFNPKGHRRVLVTLFNDSDSSGD</sequence>
<comment type="caution">
    <text evidence="1">The sequence shown here is derived from an EMBL/GenBank/DDBJ whole genome shotgun (WGS) entry which is preliminary data.</text>
</comment>
<evidence type="ECO:0000313" key="2">
    <source>
        <dbReference type="Proteomes" id="UP001162992"/>
    </source>
</evidence>
<dbReference type="EMBL" id="CM055097">
    <property type="protein sequence ID" value="KAJ7551913.1"/>
    <property type="molecule type" value="Genomic_DNA"/>
</dbReference>
<accession>A0ACC2DCE8</accession>
<keyword evidence="2" id="KW-1185">Reference proteome</keyword>
<reference evidence="2" key="1">
    <citation type="journal article" date="2024" name="Proc. Natl. Acad. Sci. U.S.A.">
        <title>Extraordinary preservation of gene collinearity over three hundred million years revealed in homosporous lycophytes.</title>
        <authorList>
            <person name="Li C."/>
            <person name="Wickell D."/>
            <person name="Kuo L.Y."/>
            <person name="Chen X."/>
            <person name="Nie B."/>
            <person name="Liao X."/>
            <person name="Peng D."/>
            <person name="Ji J."/>
            <person name="Jenkins J."/>
            <person name="Williams M."/>
            <person name="Shu S."/>
            <person name="Plott C."/>
            <person name="Barry K."/>
            <person name="Rajasekar S."/>
            <person name="Grimwood J."/>
            <person name="Han X."/>
            <person name="Sun S."/>
            <person name="Hou Z."/>
            <person name="He W."/>
            <person name="Dai G."/>
            <person name="Sun C."/>
            <person name="Schmutz J."/>
            <person name="Leebens-Mack J.H."/>
            <person name="Li F.W."/>
            <person name="Wang L."/>
        </authorList>
    </citation>
    <scope>NUCLEOTIDE SEQUENCE [LARGE SCALE GENOMIC DNA]</scope>
    <source>
        <strain evidence="2">cv. PW_Plant_1</strain>
    </source>
</reference>